<comment type="similarity">
    <text evidence="2">Belongs to the threonine aldolase family.</text>
</comment>
<evidence type="ECO:0000313" key="6">
    <source>
        <dbReference type="EMBL" id="MBJ3775423.1"/>
    </source>
</evidence>
<dbReference type="Gene3D" id="3.40.640.10">
    <property type="entry name" value="Type I PLP-dependent aspartate aminotransferase-like (Major domain)"/>
    <property type="match status" value="1"/>
</dbReference>
<dbReference type="RefSeq" id="WP_198881322.1">
    <property type="nucleotide sequence ID" value="NZ_JAEKJA010000005.1"/>
</dbReference>
<evidence type="ECO:0000256" key="3">
    <source>
        <dbReference type="ARBA" id="ARBA00011881"/>
    </source>
</evidence>
<comment type="caution">
    <text evidence="6">The sequence shown here is derived from an EMBL/GenBank/DDBJ whole genome shotgun (WGS) entry which is preliminary data.</text>
</comment>
<evidence type="ECO:0000256" key="2">
    <source>
        <dbReference type="ARBA" id="ARBA00006966"/>
    </source>
</evidence>
<organism evidence="6 7">
    <name type="scientific">Acuticoccus mangrovi</name>
    <dbReference type="NCBI Taxonomy" id="2796142"/>
    <lineage>
        <taxon>Bacteria</taxon>
        <taxon>Pseudomonadati</taxon>
        <taxon>Pseudomonadota</taxon>
        <taxon>Alphaproteobacteria</taxon>
        <taxon>Hyphomicrobiales</taxon>
        <taxon>Amorphaceae</taxon>
        <taxon>Acuticoccus</taxon>
    </lineage>
</organism>
<keyword evidence="4" id="KW-0663">Pyridoxal phosphate</keyword>
<dbReference type="SUPFAM" id="SSF53383">
    <property type="entry name" value="PLP-dependent transferases"/>
    <property type="match status" value="1"/>
</dbReference>
<evidence type="ECO:0000313" key="7">
    <source>
        <dbReference type="Proteomes" id="UP000609531"/>
    </source>
</evidence>
<dbReference type="AlphaFoldDB" id="A0A934MFF9"/>
<dbReference type="GO" id="GO:0006520">
    <property type="term" value="P:amino acid metabolic process"/>
    <property type="evidence" value="ECO:0007669"/>
    <property type="project" value="InterPro"/>
</dbReference>
<accession>A0A934MFF9</accession>
<dbReference type="InterPro" id="IPR001597">
    <property type="entry name" value="ArAA_b-elim_lyase/Thr_aldolase"/>
</dbReference>
<dbReference type="PANTHER" id="PTHR48097">
    <property type="entry name" value="L-THREONINE ALDOLASE-RELATED"/>
    <property type="match status" value="1"/>
</dbReference>
<dbReference type="Pfam" id="PF01212">
    <property type="entry name" value="Beta_elim_lyase"/>
    <property type="match status" value="1"/>
</dbReference>
<dbReference type="InterPro" id="IPR015424">
    <property type="entry name" value="PyrdxlP-dep_Trfase"/>
</dbReference>
<evidence type="ECO:0000256" key="1">
    <source>
        <dbReference type="ARBA" id="ARBA00001933"/>
    </source>
</evidence>
<proteinExistence type="inferred from homology"/>
<dbReference type="Gene3D" id="3.90.1150.10">
    <property type="entry name" value="Aspartate Aminotransferase, domain 1"/>
    <property type="match status" value="1"/>
</dbReference>
<dbReference type="GO" id="GO:0016829">
    <property type="term" value="F:lyase activity"/>
    <property type="evidence" value="ECO:0007669"/>
    <property type="project" value="InterPro"/>
</dbReference>
<dbReference type="Proteomes" id="UP000609531">
    <property type="component" value="Unassembled WGS sequence"/>
</dbReference>
<protein>
    <submittedName>
        <fullName evidence="6">Low specificity L-threonine aldolase</fullName>
    </submittedName>
</protein>
<dbReference type="EMBL" id="JAEKJA010000005">
    <property type="protein sequence ID" value="MBJ3775423.1"/>
    <property type="molecule type" value="Genomic_DNA"/>
</dbReference>
<dbReference type="PANTHER" id="PTHR48097:SF5">
    <property type="entry name" value="LOW SPECIFICITY L-THREONINE ALDOLASE"/>
    <property type="match status" value="1"/>
</dbReference>
<dbReference type="InterPro" id="IPR015422">
    <property type="entry name" value="PyrdxlP-dep_Trfase_small"/>
</dbReference>
<sequence>MSFASDNWAGASDAVVAALAAAADGFAPAYGGDPLTHEAHALAAAFFEREVALFFVSTGSAANSLSLAAASRPGGVVICHVDAHIARDEAGAPGLFAPHQTLDPIDGAAGRLTADAVAARLAEYPEGVVHHGRPTAISLTNVNEFGQCYGGGEVAAIADVAHARGAMVHLDGARFFNALAHTGAAPADLTWRAGVDIMSLGFTKVGAFCAEAVVLFDPAMAEDFAYRHKQAAMLFSKNRFAAAQAVALLKDGHALALAAHANAMATRLAALLEASPEAALLFAPEANEMFAYLAPALSARLAAAGIVAHAIGVRSRLLPPAPGPDWTLQRFVTSFRTDAAQLDALAAALSE</sequence>
<keyword evidence="7" id="KW-1185">Reference proteome</keyword>
<feature type="domain" description="Aromatic amino acid beta-eliminating lyase/threonine aldolase" evidence="5">
    <location>
        <begin position="3"/>
        <end position="293"/>
    </location>
</feature>
<comment type="cofactor">
    <cofactor evidence="1">
        <name>pyridoxal 5'-phosphate</name>
        <dbReference type="ChEBI" id="CHEBI:597326"/>
    </cofactor>
</comment>
<evidence type="ECO:0000256" key="4">
    <source>
        <dbReference type="ARBA" id="ARBA00022898"/>
    </source>
</evidence>
<dbReference type="InterPro" id="IPR015421">
    <property type="entry name" value="PyrdxlP-dep_Trfase_major"/>
</dbReference>
<reference evidence="6" key="1">
    <citation type="submission" date="2020-12" db="EMBL/GenBank/DDBJ databases">
        <title>Bacterial taxonomy.</title>
        <authorList>
            <person name="Pan X."/>
        </authorList>
    </citation>
    <scope>NUCLEOTIDE SEQUENCE</scope>
    <source>
        <strain evidence="6">B2012</strain>
    </source>
</reference>
<comment type="subunit">
    <text evidence="3">Homotetramer.</text>
</comment>
<name>A0A934MFF9_9HYPH</name>
<evidence type="ECO:0000259" key="5">
    <source>
        <dbReference type="Pfam" id="PF01212"/>
    </source>
</evidence>
<gene>
    <name evidence="6" type="ORF">JCR33_06980</name>
</gene>